<gene>
    <name evidence="1" type="ORF">I79_011995</name>
</gene>
<dbReference type="AlphaFoldDB" id="G3HMM7"/>
<dbReference type="Proteomes" id="UP000001075">
    <property type="component" value="Unassembled WGS sequence"/>
</dbReference>
<protein>
    <submittedName>
        <fullName evidence="1">Uncharacterized protein</fullName>
    </submittedName>
</protein>
<reference evidence="2" key="1">
    <citation type="journal article" date="2011" name="Nat. Biotechnol.">
        <title>The genomic sequence of the Chinese hamster ovary (CHO)-K1 cell line.</title>
        <authorList>
            <person name="Xu X."/>
            <person name="Nagarajan H."/>
            <person name="Lewis N.E."/>
            <person name="Pan S."/>
            <person name="Cai Z."/>
            <person name="Liu X."/>
            <person name="Chen W."/>
            <person name="Xie M."/>
            <person name="Wang W."/>
            <person name="Hammond S."/>
            <person name="Andersen M.R."/>
            <person name="Neff N."/>
            <person name="Passarelli B."/>
            <person name="Koh W."/>
            <person name="Fan H.C."/>
            <person name="Wang J."/>
            <person name="Gui Y."/>
            <person name="Lee K.H."/>
            <person name="Betenbaugh M.J."/>
            <person name="Quake S.R."/>
            <person name="Famili I."/>
            <person name="Palsson B.O."/>
            <person name="Wang J."/>
        </authorList>
    </citation>
    <scope>NUCLEOTIDE SEQUENCE [LARGE SCALE GENOMIC DNA]</scope>
    <source>
        <strain evidence="2">CHO K1 cell line</strain>
    </source>
</reference>
<organism evidence="1 2">
    <name type="scientific">Cricetulus griseus</name>
    <name type="common">Chinese hamster</name>
    <name type="synonym">Cricetulus barabensis griseus</name>
    <dbReference type="NCBI Taxonomy" id="10029"/>
    <lineage>
        <taxon>Eukaryota</taxon>
        <taxon>Metazoa</taxon>
        <taxon>Chordata</taxon>
        <taxon>Craniata</taxon>
        <taxon>Vertebrata</taxon>
        <taxon>Euteleostomi</taxon>
        <taxon>Mammalia</taxon>
        <taxon>Eutheria</taxon>
        <taxon>Euarchontoglires</taxon>
        <taxon>Glires</taxon>
        <taxon>Rodentia</taxon>
        <taxon>Myomorpha</taxon>
        <taxon>Muroidea</taxon>
        <taxon>Cricetidae</taxon>
        <taxon>Cricetinae</taxon>
        <taxon>Cricetulus</taxon>
    </lineage>
</organism>
<dbReference type="InParanoid" id="G3HMM7"/>
<evidence type="ECO:0000313" key="1">
    <source>
        <dbReference type="EMBL" id="EGW00525.1"/>
    </source>
</evidence>
<name>G3HMM7_CRIGR</name>
<evidence type="ECO:0000313" key="2">
    <source>
        <dbReference type="Proteomes" id="UP000001075"/>
    </source>
</evidence>
<accession>G3HMM7</accession>
<proteinExistence type="predicted"/>
<sequence>MASYVDNSFRQAVMKNPAERTPQVRRAASSRGLVSADCALPVPRHSCAEEAAQASIQDFPCPNFQGHSFQTVLRLLPSPLLSFTLHSLWLTLLVGLRDKVLSVGLVSLRPHSPGTRNLGVRSHLGQVLLSP</sequence>
<dbReference type="EMBL" id="JH000518">
    <property type="protein sequence ID" value="EGW00525.1"/>
    <property type="molecule type" value="Genomic_DNA"/>
</dbReference>